<sequence>MTMAIAAVATTGYAQGRQDSTARRAAMPGGFPGMANQQRAQPAQPRPYNSVITDKAVTRKGLFKTHKVDDKYYFEIADSVLNRDILVVSRVARAGAEMRAADVYAGDQIGSTVVRFEKGPSNRIFLRKISYRTYSPDSTKSMYEAVQRSNIQAIAAAFNIAAYSPDKKGSVIDVTDYINSDNDVFFFSSPQAKQRARLGTILPDRSYIENIRSFPTNVEISTVKTYGLLAAASPFGGAGRTPMPTAGGAAAANGSETVELNTSLLILPKVPMKARFFDPRVGYFTTGFTDFDANPQGIKEIQLIARWRLEVKPEDMAKYKRGELVEPKKQIVYYIDPATPKKWQPYLIAGVNDWQKAFEKAGFKNAIVAKIAPTAKQDSTWSLDDASHSVIVYKPSETENASGPHVSDPRSGEILETHINWYHNVMKLVHDWYMIQTAAVDPRARKMTFDDKLMGDLIRFVSSHEVGHTLGLRHNYGSSSSVPVEKLRDKAFVEANGHTPSIMDYARFNYVAQPEDNIGPKGLYPRIGDYDKWAIEWGYKVLDAKNAEAEVPVLNKMTIESAKNRRLWFGTETNPDDPHSQNEDLGDNAMKASDYGIMNLKRILAKLPEWTKEPNEDYDNLQNMYGQLVTQFNRYMGHVAKNVGGIYENPKTVEQVGPVYTYTPAATQKEAMNFLDRQLFTTPTWLLNEPILNNIGQTDVQVVYRSQDAVLNRLMTPHTLNKLIAFEAADGKQAYTITDFMSDMQNIVFREVKSKQPVDVYRRNLQKLYVDKLIDIVNPPQQPAATIIIGGRGGQGMGTRELEQTDVVSVAKAQLRAIDTMIKSALPSESDSMTSYHLQDLSDRIQKALNPKA</sequence>
<feature type="domain" description="EcxA zinc-binding" evidence="2">
    <location>
        <begin position="447"/>
        <end position="754"/>
    </location>
</feature>
<dbReference type="EMBL" id="CP051682">
    <property type="protein sequence ID" value="QJD98260.1"/>
    <property type="molecule type" value="Genomic_DNA"/>
</dbReference>
<dbReference type="InterPro" id="IPR024079">
    <property type="entry name" value="MetalloPept_cat_dom_sf"/>
</dbReference>
<dbReference type="GO" id="GO:0006508">
    <property type="term" value="P:proteolysis"/>
    <property type="evidence" value="ECO:0007669"/>
    <property type="project" value="UniProtKB-KW"/>
</dbReference>
<feature type="compositionally biased region" description="Low complexity" evidence="1">
    <location>
        <begin position="37"/>
        <end position="47"/>
    </location>
</feature>
<dbReference type="Pfam" id="PF16313">
    <property type="entry name" value="DUF4953"/>
    <property type="match status" value="1"/>
</dbReference>
<proteinExistence type="predicted"/>
<dbReference type="KEGG" id="mrob:HH214_00775"/>
<dbReference type="CDD" id="cd04276">
    <property type="entry name" value="ZnMc_MMP_like_2"/>
    <property type="match status" value="1"/>
</dbReference>
<evidence type="ECO:0000259" key="4">
    <source>
        <dbReference type="Pfam" id="PF17162"/>
    </source>
</evidence>
<reference evidence="5 6" key="1">
    <citation type="submission" date="2020-04" db="EMBL/GenBank/DDBJ databases">
        <title>Genome sequencing of novel species.</title>
        <authorList>
            <person name="Heo J."/>
            <person name="Kim S.-J."/>
            <person name="Kim J.-S."/>
            <person name="Hong S.-B."/>
            <person name="Kwon S.-W."/>
        </authorList>
    </citation>
    <scope>NUCLEOTIDE SEQUENCE [LARGE SCALE GENOMIC DNA]</scope>
    <source>
        <strain evidence="5 6">F39-2</strain>
    </source>
</reference>
<gene>
    <name evidence="5" type="ORF">HH214_00775</name>
</gene>
<dbReference type="InterPro" id="IPR033428">
    <property type="entry name" value="DUF5118"/>
</dbReference>
<organism evidence="5 6">
    <name type="scientific">Mucilaginibacter robiniae</name>
    <dbReference type="NCBI Taxonomy" id="2728022"/>
    <lineage>
        <taxon>Bacteria</taxon>
        <taxon>Pseudomonadati</taxon>
        <taxon>Bacteroidota</taxon>
        <taxon>Sphingobacteriia</taxon>
        <taxon>Sphingobacteriales</taxon>
        <taxon>Sphingobacteriaceae</taxon>
        <taxon>Mucilaginibacter</taxon>
    </lineage>
</organism>
<dbReference type="Pfam" id="PF17148">
    <property type="entry name" value="DUF5117"/>
    <property type="match status" value="1"/>
</dbReference>
<dbReference type="Pfam" id="PF17162">
    <property type="entry name" value="DUF5118"/>
    <property type="match status" value="1"/>
</dbReference>
<feature type="domain" description="DUF5117" evidence="3">
    <location>
        <begin position="106"/>
        <end position="312"/>
    </location>
</feature>
<dbReference type="InterPro" id="IPR034032">
    <property type="entry name" value="Zn_MMP-like_bac"/>
</dbReference>
<dbReference type="PANTHER" id="PTHR38478">
    <property type="entry name" value="PEPTIDASE M1A AND M12B"/>
    <property type="match status" value="1"/>
</dbReference>
<dbReference type="SUPFAM" id="SSF55486">
    <property type="entry name" value="Metalloproteases ('zincins'), catalytic domain"/>
    <property type="match status" value="1"/>
</dbReference>
<evidence type="ECO:0000256" key="1">
    <source>
        <dbReference type="SAM" id="MobiDB-lite"/>
    </source>
</evidence>
<name>A0A7L5E4L3_9SPHI</name>
<dbReference type="InterPro" id="IPR033413">
    <property type="entry name" value="DUF5117"/>
</dbReference>
<dbReference type="InterPro" id="IPR032534">
    <property type="entry name" value="EcxA_zinc-bd"/>
</dbReference>
<evidence type="ECO:0000259" key="2">
    <source>
        <dbReference type="Pfam" id="PF16313"/>
    </source>
</evidence>
<keyword evidence="6" id="KW-1185">Reference proteome</keyword>
<dbReference type="PANTHER" id="PTHR38478:SF1">
    <property type="entry name" value="ZINC DEPENDENT METALLOPROTEASE DOMAIN LIPOPROTEIN"/>
    <property type="match status" value="1"/>
</dbReference>
<protein>
    <submittedName>
        <fullName evidence="5">Zinc-dependent metalloprotease</fullName>
    </submittedName>
</protein>
<evidence type="ECO:0000259" key="3">
    <source>
        <dbReference type="Pfam" id="PF17148"/>
    </source>
</evidence>
<dbReference type="GO" id="GO:0008237">
    <property type="term" value="F:metallopeptidase activity"/>
    <property type="evidence" value="ECO:0007669"/>
    <property type="project" value="UniProtKB-KW"/>
</dbReference>
<dbReference type="Gene3D" id="3.40.390.10">
    <property type="entry name" value="Collagenase (Catalytic Domain)"/>
    <property type="match status" value="1"/>
</dbReference>
<accession>A0A7L5E4L3</accession>
<feature type="domain" description="DUF5118" evidence="4">
    <location>
        <begin position="45"/>
        <end position="93"/>
    </location>
</feature>
<dbReference type="Proteomes" id="UP000503278">
    <property type="component" value="Chromosome"/>
</dbReference>
<keyword evidence="5" id="KW-0482">Metalloprotease</keyword>
<evidence type="ECO:0000313" key="6">
    <source>
        <dbReference type="Proteomes" id="UP000503278"/>
    </source>
</evidence>
<keyword evidence="5" id="KW-0645">Protease</keyword>
<feature type="region of interest" description="Disordered" evidence="1">
    <location>
        <begin position="17"/>
        <end position="47"/>
    </location>
</feature>
<evidence type="ECO:0000313" key="5">
    <source>
        <dbReference type="EMBL" id="QJD98260.1"/>
    </source>
</evidence>
<keyword evidence="5" id="KW-0378">Hydrolase</keyword>
<dbReference type="AlphaFoldDB" id="A0A7L5E4L3"/>